<keyword evidence="1" id="KW-0812">Transmembrane</keyword>
<feature type="transmembrane region" description="Helical" evidence="1">
    <location>
        <begin position="306"/>
        <end position="326"/>
    </location>
</feature>
<evidence type="ECO:0000313" key="2">
    <source>
        <dbReference type="EMBL" id="GGI05563.1"/>
    </source>
</evidence>
<feature type="transmembrane region" description="Helical" evidence="1">
    <location>
        <begin position="396"/>
        <end position="412"/>
    </location>
</feature>
<keyword evidence="1" id="KW-0472">Membrane</keyword>
<dbReference type="PANTHER" id="PTHR36840">
    <property type="entry name" value="BLL5714 PROTEIN"/>
    <property type="match status" value="1"/>
</dbReference>
<feature type="transmembrane region" description="Helical" evidence="1">
    <location>
        <begin position="138"/>
        <end position="155"/>
    </location>
</feature>
<gene>
    <name evidence="2" type="primary">ltrA</name>
    <name evidence="2" type="ORF">GCM10007368_06780</name>
</gene>
<sequence>MNDVNPAAGPAVPVSRVPRVRRMSGRDPGDAHRPSTPLELLFDLAFVVAFGVAGEQAAHLVAEGHVAAGLTGFGFAMFAICWAWINFSWFASAFDTDDWVYRLTTMVQMVGVVVLALGLPEMFRSIDQGQRVDNEVMVAGYVVMRLAMLVQWLRASRQAPRCRAICLTYVRALVVSQVGWVVLAVAPVSVGTFFAVGGVLILVETAGPWVAERLPAGPDGRRGTPWHPHHIAERYGLLAIITLGEGVIGTVASLSAVVETQGWSVDAALVALAGTGLTFGLWWTYFITPAGDLLARHPERSFGWGYGHLVVFAALAGVGAGLHVVAYDLEGHSALGPVGALLAVAVPVLVFLVADYLMFWTLARTVDPLHLALLAGGVATVVLAVVVVAVGAPTSVGLLVVMLAPAVTVVGYETRGHQHVAALVEGAGPGQEQGQGSGGGR</sequence>
<proteinExistence type="predicted"/>
<name>A0ABQ2B1F3_9MICO</name>
<evidence type="ECO:0000256" key="1">
    <source>
        <dbReference type="SAM" id="Phobius"/>
    </source>
</evidence>
<dbReference type="EMBL" id="BMDG01000002">
    <property type="protein sequence ID" value="GGI05563.1"/>
    <property type="molecule type" value="Genomic_DNA"/>
</dbReference>
<dbReference type="PANTHER" id="PTHR36840:SF1">
    <property type="entry name" value="BLL5714 PROTEIN"/>
    <property type="match status" value="1"/>
</dbReference>
<reference evidence="3" key="1">
    <citation type="journal article" date="2019" name="Int. J. Syst. Evol. Microbiol.">
        <title>The Global Catalogue of Microorganisms (GCM) 10K type strain sequencing project: providing services to taxonomists for standard genome sequencing and annotation.</title>
        <authorList>
            <consortium name="The Broad Institute Genomics Platform"/>
            <consortium name="The Broad Institute Genome Sequencing Center for Infectious Disease"/>
            <person name="Wu L."/>
            <person name="Ma J."/>
        </authorList>
    </citation>
    <scope>NUCLEOTIDE SEQUENCE [LARGE SCALE GENOMIC DNA]</scope>
    <source>
        <strain evidence="3">CCM 8653</strain>
    </source>
</reference>
<protein>
    <submittedName>
        <fullName evidence="2">Membrane protein</fullName>
    </submittedName>
</protein>
<feature type="transmembrane region" description="Helical" evidence="1">
    <location>
        <begin position="263"/>
        <end position="285"/>
    </location>
</feature>
<dbReference type="Proteomes" id="UP000632535">
    <property type="component" value="Unassembled WGS sequence"/>
</dbReference>
<feature type="transmembrane region" description="Helical" evidence="1">
    <location>
        <begin position="371"/>
        <end position="390"/>
    </location>
</feature>
<keyword evidence="1" id="KW-1133">Transmembrane helix</keyword>
<feature type="transmembrane region" description="Helical" evidence="1">
    <location>
        <begin position="235"/>
        <end position="257"/>
    </location>
</feature>
<accession>A0ABQ2B1F3</accession>
<dbReference type="InterPro" id="IPR010640">
    <property type="entry name" value="Low_temperature_requirement_A"/>
</dbReference>
<comment type="caution">
    <text evidence="2">The sequence shown here is derived from an EMBL/GenBank/DDBJ whole genome shotgun (WGS) entry which is preliminary data.</text>
</comment>
<evidence type="ECO:0000313" key="3">
    <source>
        <dbReference type="Proteomes" id="UP000632535"/>
    </source>
</evidence>
<dbReference type="Pfam" id="PF06772">
    <property type="entry name" value="LtrA"/>
    <property type="match status" value="1"/>
</dbReference>
<organism evidence="2 3">
    <name type="scientific">Isoptericola cucumis</name>
    <dbReference type="NCBI Taxonomy" id="1776856"/>
    <lineage>
        <taxon>Bacteria</taxon>
        <taxon>Bacillati</taxon>
        <taxon>Actinomycetota</taxon>
        <taxon>Actinomycetes</taxon>
        <taxon>Micrococcales</taxon>
        <taxon>Promicromonosporaceae</taxon>
        <taxon>Isoptericola</taxon>
    </lineage>
</organism>
<feature type="transmembrane region" description="Helical" evidence="1">
    <location>
        <begin position="338"/>
        <end position="359"/>
    </location>
</feature>
<dbReference type="RefSeq" id="WP_229737351.1">
    <property type="nucleotide sequence ID" value="NZ_BMDG01000002.1"/>
</dbReference>
<keyword evidence="3" id="KW-1185">Reference proteome</keyword>
<feature type="transmembrane region" description="Helical" evidence="1">
    <location>
        <begin position="67"/>
        <end position="87"/>
    </location>
</feature>
<feature type="transmembrane region" description="Helical" evidence="1">
    <location>
        <begin position="99"/>
        <end position="118"/>
    </location>
</feature>